<dbReference type="RefSeq" id="XP_002767680.1">
    <property type="nucleotide sequence ID" value="XM_002767634.1"/>
</dbReference>
<name>C5LS95_PERM5</name>
<protein>
    <submittedName>
        <fullName evidence="1">Uncharacterized protein</fullName>
    </submittedName>
</protein>
<dbReference type="Proteomes" id="UP000007800">
    <property type="component" value="Unassembled WGS sequence"/>
</dbReference>
<dbReference type="AlphaFoldDB" id="C5LS95"/>
<keyword evidence="2" id="KW-1185">Reference proteome</keyword>
<dbReference type="InParanoid" id="C5LS95"/>
<gene>
    <name evidence="1" type="ORF">Pmar_PMAR022561</name>
</gene>
<sequence>MLNGGGGDGGASAVDMEMLVSSLNRMHVETIGKLRYLEMRQKQMEDTLSKILDKLDK</sequence>
<dbReference type="EMBL" id="GG685082">
    <property type="protein sequence ID" value="EER00398.1"/>
    <property type="molecule type" value="Genomic_DNA"/>
</dbReference>
<dbReference type="GeneID" id="9050171"/>
<proteinExistence type="predicted"/>
<evidence type="ECO:0000313" key="1">
    <source>
        <dbReference type="EMBL" id="EER00398.1"/>
    </source>
</evidence>
<accession>C5LS95</accession>
<reference evidence="1 2" key="1">
    <citation type="submission" date="2008-07" db="EMBL/GenBank/DDBJ databases">
        <authorList>
            <person name="El-Sayed N."/>
            <person name="Caler E."/>
            <person name="Inman J."/>
            <person name="Amedeo P."/>
            <person name="Hass B."/>
            <person name="Wortman J."/>
        </authorList>
    </citation>
    <scope>NUCLEOTIDE SEQUENCE [LARGE SCALE GENOMIC DNA]</scope>
    <source>
        <strain evidence="2">ATCC 50983 / TXsc</strain>
    </source>
</reference>
<dbReference type="OrthoDB" id="444710at2759"/>
<organism evidence="2">
    <name type="scientific">Perkinsus marinus (strain ATCC 50983 / TXsc)</name>
    <dbReference type="NCBI Taxonomy" id="423536"/>
    <lineage>
        <taxon>Eukaryota</taxon>
        <taxon>Sar</taxon>
        <taxon>Alveolata</taxon>
        <taxon>Perkinsozoa</taxon>
        <taxon>Perkinsea</taxon>
        <taxon>Perkinsida</taxon>
        <taxon>Perkinsidae</taxon>
        <taxon>Perkinsus</taxon>
    </lineage>
</organism>
<evidence type="ECO:0000313" key="2">
    <source>
        <dbReference type="Proteomes" id="UP000007800"/>
    </source>
</evidence>